<keyword evidence="2" id="KW-1003">Cell membrane</keyword>
<dbReference type="PANTHER" id="PTHR30086">
    <property type="entry name" value="ARGININE EXPORTER PROTEIN ARGO"/>
    <property type="match status" value="1"/>
</dbReference>
<evidence type="ECO:0000256" key="1">
    <source>
        <dbReference type="ARBA" id="ARBA00004651"/>
    </source>
</evidence>
<dbReference type="Proteomes" id="UP001500795">
    <property type="component" value="Unassembled WGS sequence"/>
</dbReference>
<evidence type="ECO:0000256" key="3">
    <source>
        <dbReference type="ARBA" id="ARBA00022692"/>
    </source>
</evidence>
<protein>
    <submittedName>
        <fullName evidence="7">LysE family translocator</fullName>
    </submittedName>
</protein>
<evidence type="ECO:0000313" key="8">
    <source>
        <dbReference type="Proteomes" id="UP001500795"/>
    </source>
</evidence>
<dbReference type="PIRSF" id="PIRSF006324">
    <property type="entry name" value="LeuE"/>
    <property type="match status" value="1"/>
</dbReference>
<evidence type="ECO:0000256" key="5">
    <source>
        <dbReference type="ARBA" id="ARBA00023136"/>
    </source>
</evidence>
<keyword evidence="3 6" id="KW-0812">Transmembrane</keyword>
<feature type="transmembrane region" description="Helical" evidence="6">
    <location>
        <begin position="145"/>
        <end position="166"/>
    </location>
</feature>
<keyword evidence="8" id="KW-1185">Reference proteome</keyword>
<dbReference type="EMBL" id="BAABCX010000008">
    <property type="protein sequence ID" value="GAA3550588.1"/>
    <property type="molecule type" value="Genomic_DNA"/>
</dbReference>
<dbReference type="RefSeq" id="WP_344959984.1">
    <property type="nucleotide sequence ID" value="NZ_BAABCX010000008.1"/>
</dbReference>
<feature type="transmembrane region" description="Helical" evidence="6">
    <location>
        <begin position="187"/>
        <end position="204"/>
    </location>
</feature>
<gene>
    <name evidence="7" type="ORF">GCM10022394_33410</name>
</gene>
<proteinExistence type="predicted"/>
<sequence length="206" mass="21871">MESWLLFIPACLALNLTPGPDVLFILSQALGARRGGLWATLGLGLSYLGHTLLAVVGLSALVMQSAAAFTLIKYLGAGYLLYLGWCSLRTASRLTVPAAAQDSGAWRTFRRGLMVGLLNPKVALFFLAFLPQFVSVNAVPVSQQLLLLGLVFTLTATLCNGGYALMARGLQARIRVSPGVSRLTGKLSGLIMMGLGMRLALSKAPY</sequence>
<organism evidence="7 8">
    <name type="scientific">Zobellella aerophila</name>
    <dbReference type="NCBI Taxonomy" id="870480"/>
    <lineage>
        <taxon>Bacteria</taxon>
        <taxon>Pseudomonadati</taxon>
        <taxon>Pseudomonadota</taxon>
        <taxon>Gammaproteobacteria</taxon>
        <taxon>Aeromonadales</taxon>
        <taxon>Aeromonadaceae</taxon>
        <taxon>Zobellella</taxon>
    </lineage>
</organism>
<feature type="transmembrane region" description="Helical" evidence="6">
    <location>
        <begin position="6"/>
        <end position="26"/>
    </location>
</feature>
<comment type="subcellular location">
    <subcellularLocation>
        <location evidence="1">Cell membrane</location>
        <topology evidence="1">Multi-pass membrane protein</topology>
    </subcellularLocation>
</comment>
<evidence type="ECO:0000256" key="2">
    <source>
        <dbReference type="ARBA" id="ARBA00022475"/>
    </source>
</evidence>
<dbReference type="Pfam" id="PF01810">
    <property type="entry name" value="LysE"/>
    <property type="match status" value="1"/>
</dbReference>
<name>A0ABP6WGW8_9GAMM</name>
<dbReference type="PANTHER" id="PTHR30086:SF20">
    <property type="entry name" value="ARGININE EXPORTER PROTEIN ARGO-RELATED"/>
    <property type="match status" value="1"/>
</dbReference>
<feature type="transmembrane region" description="Helical" evidence="6">
    <location>
        <begin position="38"/>
        <end position="60"/>
    </location>
</feature>
<comment type="caution">
    <text evidence="7">The sequence shown here is derived from an EMBL/GenBank/DDBJ whole genome shotgun (WGS) entry which is preliminary data.</text>
</comment>
<feature type="transmembrane region" description="Helical" evidence="6">
    <location>
        <begin position="66"/>
        <end position="85"/>
    </location>
</feature>
<keyword evidence="4 6" id="KW-1133">Transmembrane helix</keyword>
<reference evidence="8" key="1">
    <citation type="journal article" date="2019" name="Int. J. Syst. Evol. Microbiol.">
        <title>The Global Catalogue of Microorganisms (GCM) 10K type strain sequencing project: providing services to taxonomists for standard genome sequencing and annotation.</title>
        <authorList>
            <consortium name="The Broad Institute Genomics Platform"/>
            <consortium name="The Broad Institute Genome Sequencing Center for Infectious Disease"/>
            <person name="Wu L."/>
            <person name="Ma J."/>
        </authorList>
    </citation>
    <scope>NUCLEOTIDE SEQUENCE [LARGE SCALE GENOMIC DNA]</scope>
    <source>
        <strain evidence="8">JCM 17110</strain>
    </source>
</reference>
<keyword evidence="5 6" id="KW-0472">Membrane</keyword>
<dbReference type="InterPro" id="IPR001123">
    <property type="entry name" value="LeuE-type"/>
</dbReference>
<evidence type="ECO:0000256" key="6">
    <source>
        <dbReference type="SAM" id="Phobius"/>
    </source>
</evidence>
<accession>A0ABP6WGW8</accession>
<feature type="transmembrane region" description="Helical" evidence="6">
    <location>
        <begin position="113"/>
        <end position="133"/>
    </location>
</feature>
<evidence type="ECO:0000313" key="7">
    <source>
        <dbReference type="EMBL" id="GAA3550588.1"/>
    </source>
</evidence>
<evidence type="ECO:0000256" key="4">
    <source>
        <dbReference type="ARBA" id="ARBA00022989"/>
    </source>
</evidence>